<dbReference type="EMBL" id="CAJJDN010000053">
    <property type="protein sequence ID" value="CAD8089104.1"/>
    <property type="molecule type" value="Genomic_DNA"/>
</dbReference>
<evidence type="ECO:0000313" key="2">
    <source>
        <dbReference type="Proteomes" id="UP000692954"/>
    </source>
</evidence>
<comment type="caution">
    <text evidence="1">The sequence shown here is derived from an EMBL/GenBank/DDBJ whole genome shotgun (WGS) entry which is preliminary data.</text>
</comment>
<gene>
    <name evidence="1" type="ORF">PSON_ATCC_30995.1.T0530275</name>
</gene>
<keyword evidence="2" id="KW-1185">Reference proteome</keyword>
<dbReference type="AlphaFoldDB" id="A0A8S1NR02"/>
<dbReference type="Proteomes" id="UP000692954">
    <property type="component" value="Unassembled WGS sequence"/>
</dbReference>
<name>A0A8S1NR02_9CILI</name>
<protein>
    <submittedName>
        <fullName evidence="1">Uncharacterized protein</fullName>
    </submittedName>
</protein>
<organism evidence="1 2">
    <name type="scientific">Paramecium sonneborni</name>
    <dbReference type="NCBI Taxonomy" id="65129"/>
    <lineage>
        <taxon>Eukaryota</taxon>
        <taxon>Sar</taxon>
        <taxon>Alveolata</taxon>
        <taxon>Ciliophora</taxon>
        <taxon>Intramacronucleata</taxon>
        <taxon>Oligohymenophorea</taxon>
        <taxon>Peniculida</taxon>
        <taxon>Parameciidae</taxon>
        <taxon>Paramecium</taxon>
    </lineage>
</organism>
<accession>A0A8S1NR02</accession>
<reference evidence="1" key="1">
    <citation type="submission" date="2021-01" db="EMBL/GenBank/DDBJ databases">
        <authorList>
            <consortium name="Genoscope - CEA"/>
            <person name="William W."/>
        </authorList>
    </citation>
    <scope>NUCLEOTIDE SEQUENCE</scope>
</reference>
<proteinExistence type="predicted"/>
<sequence>MSFIQQKIISLVNKNIFWISDFLKKKQNFLIKLIQDIRKYLRNNGISLNFELKGWFEYIQFQGGNEKDVQIILDQGKTFDISFRRIIYLFLGLILKLFEVG</sequence>
<evidence type="ECO:0000313" key="1">
    <source>
        <dbReference type="EMBL" id="CAD8089104.1"/>
    </source>
</evidence>